<evidence type="ECO:0000256" key="1">
    <source>
        <dbReference type="SAM" id="MobiDB-lite"/>
    </source>
</evidence>
<name>A0A3P6FNH8_BRAOL</name>
<feature type="compositionally biased region" description="Low complexity" evidence="1">
    <location>
        <begin position="1"/>
        <end position="16"/>
    </location>
</feature>
<accession>A0A3P6FNH8</accession>
<gene>
    <name evidence="2" type="ORF">BOLC6T35186H</name>
</gene>
<evidence type="ECO:0000313" key="2">
    <source>
        <dbReference type="EMBL" id="VDD59733.1"/>
    </source>
</evidence>
<reference evidence="2" key="1">
    <citation type="submission" date="2018-11" db="EMBL/GenBank/DDBJ databases">
        <authorList>
            <consortium name="Genoscope - CEA"/>
            <person name="William W."/>
        </authorList>
    </citation>
    <scope>NUCLEOTIDE SEQUENCE</scope>
</reference>
<protein>
    <submittedName>
        <fullName evidence="2">Uncharacterized protein</fullName>
    </submittedName>
</protein>
<organism evidence="2">
    <name type="scientific">Brassica oleracea</name>
    <name type="common">Wild cabbage</name>
    <dbReference type="NCBI Taxonomy" id="3712"/>
    <lineage>
        <taxon>Eukaryota</taxon>
        <taxon>Viridiplantae</taxon>
        <taxon>Streptophyta</taxon>
        <taxon>Embryophyta</taxon>
        <taxon>Tracheophyta</taxon>
        <taxon>Spermatophyta</taxon>
        <taxon>Magnoliopsida</taxon>
        <taxon>eudicotyledons</taxon>
        <taxon>Gunneridae</taxon>
        <taxon>Pentapetalae</taxon>
        <taxon>rosids</taxon>
        <taxon>malvids</taxon>
        <taxon>Brassicales</taxon>
        <taxon>Brassicaceae</taxon>
        <taxon>Brassiceae</taxon>
        <taxon>Brassica</taxon>
    </lineage>
</organism>
<dbReference type="EMBL" id="LR031880">
    <property type="protein sequence ID" value="VDD59733.1"/>
    <property type="molecule type" value="Genomic_DNA"/>
</dbReference>
<proteinExistence type="predicted"/>
<sequence>MQETIQNQQQAAQEAAENARRASCSYWGAEPSTELRY</sequence>
<dbReference type="AlphaFoldDB" id="A0A3P6FNH8"/>
<feature type="region of interest" description="Disordered" evidence="1">
    <location>
        <begin position="1"/>
        <end position="25"/>
    </location>
</feature>